<reference evidence="2 3" key="3">
    <citation type="journal article" date="2013" name="Rice">
        <title>Improvement of the Oryza sativa Nipponbare reference genome using next generation sequence and optical map data.</title>
        <authorList>
            <person name="Kawahara Y."/>
            <person name="de la Bastide M."/>
            <person name="Hamilton J.P."/>
            <person name="Kanamori H."/>
            <person name="McCombie W.R."/>
            <person name="Ouyang S."/>
            <person name="Schwartz D.C."/>
            <person name="Tanaka T."/>
            <person name="Wu J."/>
            <person name="Zhou S."/>
            <person name="Childs K.L."/>
            <person name="Davidson R.M."/>
            <person name="Lin H."/>
            <person name="Quesada-Ocampo L."/>
            <person name="Vaillancourt B."/>
            <person name="Sakai H."/>
            <person name="Lee S.S."/>
            <person name="Kim J."/>
            <person name="Numa H."/>
            <person name="Itoh T."/>
            <person name="Buell C.R."/>
            <person name="Matsumoto T."/>
        </authorList>
    </citation>
    <scope>NUCLEOTIDE SEQUENCE [LARGE SCALE GENOMIC DNA]</scope>
    <source>
        <strain evidence="3">cv. Nipponbare</strain>
    </source>
</reference>
<sequence length="115" mass="12302">MATTTTWGQCCRGQVGNNLGRGRDQIFRLAMATNSWVLQDAPSARNRPGLQRAANGGYGGAVLAGSREDDVSDELLTSFFTQTSALKRTRLGERSPRADPAAAAMLLRGGGHPRR</sequence>
<dbReference type="EMBL" id="AP014960">
    <property type="protein sequence ID" value="BAS88214.1"/>
    <property type="molecule type" value="Genomic_DNA"/>
</dbReference>
<organism evidence="2 3">
    <name type="scientific">Oryza sativa subsp. japonica</name>
    <name type="common">Rice</name>
    <dbReference type="NCBI Taxonomy" id="39947"/>
    <lineage>
        <taxon>Eukaryota</taxon>
        <taxon>Viridiplantae</taxon>
        <taxon>Streptophyta</taxon>
        <taxon>Embryophyta</taxon>
        <taxon>Tracheophyta</taxon>
        <taxon>Spermatophyta</taxon>
        <taxon>Magnoliopsida</taxon>
        <taxon>Liliopsida</taxon>
        <taxon>Poales</taxon>
        <taxon>Poaceae</taxon>
        <taxon>BOP clade</taxon>
        <taxon>Oryzoideae</taxon>
        <taxon>Oryzeae</taxon>
        <taxon>Oryzinae</taxon>
        <taxon>Oryza</taxon>
        <taxon>Oryza sativa</taxon>
    </lineage>
</organism>
<dbReference type="PaxDb" id="39947-A0A0P0W7N5"/>
<reference evidence="3" key="1">
    <citation type="journal article" date="2005" name="Nature">
        <title>The map-based sequence of the rice genome.</title>
        <authorList>
            <consortium name="International rice genome sequencing project (IRGSP)"/>
            <person name="Matsumoto T."/>
            <person name="Wu J."/>
            <person name="Kanamori H."/>
            <person name="Katayose Y."/>
            <person name="Fujisawa M."/>
            <person name="Namiki N."/>
            <person name="Mizuno H."/>
            <person name="Yamamoto K."/>
            <person name="Antonio B.A."/>
            <person name="Baba T."/>
            <person name="Sakata K."/>
            <person name="Nagamura Y."/>
            <person name="Aoki H."/>
            <person name="Arikawa K."/>
            <person name="Arita K."/>
            <person name="Bito T."/>
            <person name="Chiden Y."/>
            <person name="Fujitsuka N."/>
            <person name="Fukunaka R."/>
            <person name="Hamada M."/>
            <person name="Harada C."/>
            <person name="Hayashi A."/>
            <person name="Hijishita S."/>
            <person name="Honda M."/>
            <person name="Hosokawa S."/>
            <person name="Ichikawa Y."/>
            <person name="Idonuma A."/>
            <person name="Iijima M."/>
            <person name="Ikeda M."/>
            <person name="Ikeno M."/>
            <person name="Ito K."/>
            <person name="Ito S."/>
            <person name="Ito T."/>
            <person name="Ito Y."/>
            <person name="Ito Y."/>
            <person name="Iwabuchi A."/>
            <person name="Kamiya K."/>
            <person name="Karasawa W."/>
            <person name="Kurita K."/>
            <person name="Katagiri S."/>
            <person name="Kikuta A."/>
            <person name="Kobayashi H."/>
            <person name="Kobayashi N."/>
            <person name="Machita K."/>
            <person name="Maehara T."/>
            <person name="Masukawa M."/>
            <person name="Mizubayashi T."/>
            <person name="Mukai Y."/>
            <person name="Nagasaki H."/>
            <person name="Nagata Y."/>
            <person name="Naito S."/>
            <person name="Nakashima M."/>
            <person name="Nakama Y."/>
            <person name="Nakamichi Y."/>
            <person name="Nakamura M."/>
            <person name="Meguro A."/>
            <person name="Negishi M."/>
            <person name="Ohta I."/>
            <person name="Ohta T."/>
            <person name="Okamoto M."/>
            <person name="Ono N."/>
            <person name="Saji S."/>
            <person name="Sakaguchi M."/>
            <person name="Sakai K."/>
            <person name="Shibata M."/>
            <person name="Shimokawa T."/>
            <person name="Song J."/>
            <person name="Takazaki Y."/>
            <person name="Terasawa K."/>
            <person name="Tsugane M."/>
            <person name="Tsuji K."/>
            <person name="Ueda S."/>
            <person name="Waki K."/>
            <person name="Yamagata H."/>
            <person name="Yamamoto M."/>
            <person name="Yamamoto S."/>
            <person name="Yamane H."/>
            <person name="Yoshiki S."/>
            <person name="Yoshihara R."/>
            <person name="Yukawa K."/>
            <person name="Zhong H."/>
            <person name="Yano M."/>
            <person name="Yuan Q."/>
            <person name="Ouyang S."/>
            <person name="Liu J."/>
            <person name="Jones K.M."/>
            <person name="Gansberger K."/>
            <person name="Moffat K."/>
            <person name="Hill J."/>
            <person name="Bera J."/>
            <person name="Fadrosh D."/>
            <person name="Jin S."/>
            <person name="Johri S."/>
            <person name="Kim M."/>
            <person name="Overton L."/>
            <person name="Reardon M."/>
            <person name="Tsitrin T."/>
            <person name="Vuong H."/>
            <person name="Weaver B."/>
            <person name="Ciecko A."/>
            <person name="Tallon L."/>
            <person name="Jackson J."/>
            <person name="Pai G."/>
            <person name="Aken S.V."/>
            <person name="Utterback T."/>
            <person name="Reidmuller S."/>
            <person name="Feldblyum T."/>
            <person name="Hsiao J."/>
            <person name="Zismann V."/>
            <person name="Iobst S."/>
            <person name="de Vazeille A.R."/>
            <person name="Buell C.R."/>
            <person name="Ying K."/>
            <person name="Li Y."/>
            <person name="Lu T."/>
            <person name="Huang Y."/>
            <person name="Zhao Q."/>
            <person name="Feng Q."/>
            <person name="Zhang L."/>
            <person name="Zhu J."/>
            <person name="Weng Q."/>
            <person name="Mu J."/>
            <person name="Lu Y."/>
            <person name="Fan D."/>
            <person name="Liu Y."/>
            <person name="Guan J."/>
            <person name="Zhang Y."/>
            <person name="Yu S."/>
            <person name="Liu X."/>
            <person name="Zhang Y."/>
            <person name="Hong G."/>
            <person name="Han B."/>
            <person name="Choisne N."/>
            <person name="Demange N."/>
            <person name="Orjeda G."/>
            <person name="Samain S."/>
            <person name="Cattolico L."/>
            <person name="Pelletier E."/>
            <person name="Couloux A."/>
            <person name="Segurens B."/>
            <person name="Wincker P."/>
            <person name="D'Hont A."/>
            <person name="Scarpelli C."/>
            <person name="Weissenbach J."/>
            <person name="Salanoubat M."/>
            <person name="Quetier F."/>
            <person name="Yu Y."/>
            <person name="Kim H.R."/>
            <person name="Rambo T."/>
            <person name="Currie J."/>
            <person name="Collura K."/>
            <person name="Luo M."/>
            <person name="Yang T."/>
            <person name="Ammiraju J.S.S."/>
            <person name="Engler F."/>
            <person name="Soderlund C."/>
            <person name="Wing R.A."/>
            <person name="Palmer L.E."/>
            <person name="de la Bastide M."/>
            <person name="Spiegel L."/>
            <person name="Nascimento L."/>
            <person name="Zutavern T."/>
            <person name="O'Shaughnessy A."/>
            <person name="Dike S."/>
            <person name="Dedhia N."/>
            <person name="Preston R."/>
            <person name="Balija V."/>
            <person name="McCombie W.R."/>
            <person name="Chow T."/>
            <person name="Chen H."/>
            <person name="Chung M."/>
            <person name="Chen C."/>
            <person name="Shaw J."/>
            <person name="Wu H."/>
            <person name="Hsiao K."/>
            <person name="Chao Y."/>
            <person name="Chu M."/>
            <person name="Cheng C."/>
            <person name="Hour A."/>
            <person name="Lee P."/>
            <person name="Lin S."/>
            <person name="Lin Y."/>
            <person name="Liou J."/>
            <person name="Liu S."/>
            <person name="Hsing Y."/>
            <person name="Raghuvanshi S."/>
            <person name="Mohanty A."/>
            <person name="Bharti A.K."/>
            <person name="Gaur A."/>
            <person name="Gupta V."/>
            <person name="Kumar D."/>
            <person name="Ravi V."/>
            <person name="Vij S."/>
            <person name="Kapur A."/>
            <person name="Khurana P."/>
            <person name="Khurana P."/>
            <person name="Khurana J.P."/>
            <person name="Tyagi A.K."/>
            <person name="Gaikwad K."/>
            <person name="Singh A."/>
            <person name="Dalal V."/>
            <person name="Srivastava S."/>
            <person name="Dixit A."/>
            <person name="Pal A.K."/>
            <person name="Ghazi I.A."/>
            <person name="Yadav M."/>
            <person name="Pandit A."/>
            <person name="Bhargava A."/>
            <person name="Sureshbabu K."/>
            <person name="Batra K."/>
            <person name="Sharma T.R."/>
            <person name="Mohapatra T."/>
            <person name="Singh N.K."/>
            <person name="Messing J."/>
            <person name="Nelson A.B."/>
            <person name="Fuks G."/>
            <person name="Kavchok S."/>
            <person name="Keizer G."/>
            <person name="Linton E."/>
            <person name="Llaca V."/>
            <person name="Song R."/>
            <person name="Tanyolac B."/>
            <person name="Young S."/>
            <person name="Ho-Il K."/>
            <person name="Hahn J.H."/>
            <person name="Sangsakoo G."/>
            <person name="Vanavichit A."/>
            <person name="de Mattos Luiz.A.T."/>
            <person name="Zimmer P.D."/>
            <person name="Malone G."/>
            <person name="Dellagostin O."/>
            <person name="de Oliveira A.C."/>
            <person name="Bevan M."/>
            <person name="Bancroft I."/>
            <person name="Minx P."/>
            <person name="Cordum H."/>
            <person name="Wilson R."/>
            <person name="Cheng Z."/>
            <person name="Jin W."/>
            <person name="Jiang J."/>
            <person name="Leong S.A."/>
            <person name="Iwama H."/>
            <person name="Gojobori T."/>
            <person name="Itoh T."/>
            <person name="Niimura Y."/>
            <person name="Fujii Y."/>
            <person name="Habara T."/>
            <person name="Sakai H."/>
            <person name="Sato Y."/>
            <person name="Wilson G."/>
            <person name="Kumar K."/>
            <person name="McCouch S."/>
            <person name="Juretic N."/>
            <person name="Hoen D."/>
            <person name="Wright S."/>
            <person name="Bruskiewich R."/>
            <person name="Bureau T."/>
            <person name="Miyao A."/>
            <person name="Hirochika H."/>
            <person name="Nishikawa T."/>
            <person name="Kadowaki K."/>
            <person name="Sugiura M."/>
            <person name="Burr B."/>
            <person name="Sasaki T."/>
        </authorList>
    </citation>
    <scope>NUCLEOTIDE SEQUENCE [LARGE SCALE GENOMIC DNA]</scope>
    <source>
        <strain evidence="3">cv. Nipponbare</strain>
    </source>
</reference>
<dbReference type="InParanoid" id="A0A0P0W7N5"/>
<name>A0A0P0W7N5_ORYSJ</name>
<accession>A0A0P0W7N5</accession>
<dbReference type="Proteomes" id="UP000059680">
    <property type="component" value="Chromosome 4"/>
</dbReference>
<gene>
    <name evidence="2" type="ordered locus">Os04g0227300</name>
    <name evidence="2" type="ORF">OSNPB_040227300</name>
</gene>
<proteinExistence type="predicted"/>
<dbReference type="AlphaFoldDB" id="A0A0P0W7N5"/>
<protein>
    <submittedName>
        <fullName evidence="2">Os04g0227300 protein</fullName>
    </submittedName>
</protein>
<reference evidence="2 3" key="2">
    <citation type="journal article" date="2013" name="Plant Cell Physiol.">
        <title>Rice Annotation Project Database (RAP-DB): an integrative and interactive database for rice genomics.</title>
        <authorList>
            <person name="Sakai H."/>
            <person name="Lee S.S."/>
            <person name="Tanaka T."/>
            <person name="Numa H."/>
            <person name="Kim J."/>
            <person name="Kawahara Y."/>
            <person name="Wakimoto H."/>
            <person name="Yang C.C."/>
            <person name="Iwamoto M."/>
            <person name="Abe T."/>
            <person name="Yamada Y."/>
            <person name="Muto A."/>
            <person name="Inokuchi H."/>
            <person name="Ikemura T."/>
            <person name="Matsumoto T."/>
            <person name="Sasaki T."/>
            <person name="Itoh T."/>
        </authorList>
    </citation>
    <scope>NUCLEOTIDE SEQUENCE [LARGE SCALE GENOMIC DNA]</scope>
    <source>
        <strain evidence="3">cv. Nipponbare</strain>
    </source>
</reference>
<evidence type="ECO:0000313" key="3">
    <source>
        <dbReference type="Proteomes" id="UP000059680"/>
    </source>
</evidence>
<evidence type="ECO:0000313" key="2">
    <source>
        <dbReference type="EMBL" id="BAS88214.1"/>
    </source>
</evidence>
<feature type="region of interest" description="Disordered" evidence="1">
    <location>
        <begin position="87"/>
        <end position="115"/>
    </location>
</feature>
<keyword evidence="3" id="KW-1185">Reference proteome</keyword>
<evidence type="ECO:0000256" key="1">
    <source>
        <dbReference type="SAM" id="MobiDB-lite"/>
    </source>
</evidence>